<dbReference type="InterPro" id="IPR038770">
    <property type="entry name" value="Na+/solute_symporter_sf"/>
</dbReference>
<feature type="transmembrane region" description="Helical" evidence="5">
    <location>
        <begin position="183"/>
        <end position="205"/>
    </location>
</feature>
<keyword evidence="2" id="KW-0813">Transport</keyword>
<feature type="transmembrane region" description="Helical" evidence="5">
    <location>
        <begin position="126"/>
        <end position="144"/>
    </location>
</feature>
<feature type="transmembrane region" description="Helical" evidence="5">
    <location>
        <begin position="151"/>
        <end position="171"/>
    </location>
</feature>
<feature type="transmembrane region" description="Helical" evidence="5">
    <location>
        <begin position="283"/>
        <end position="300"/>
    </location>
</feature>
<keyword evidence="5" id="KW-0472">Membrane</keyword>
<name>A0A1I2WKD5_9SPHI</name>
<evidence type="ECO:0000256" key="4">
    <source>
        <dbReference type="ARBA" id="ARBA00023065"/>
    </source>
</evidence>
<feature type="transmembrane region" description="Helical" evidence="5">
    <location>
        <begin position="93"/>
        <end position="114"/>
    </location>
</feature>
<dbReference type="RefSeq" id="WP_090993077.1">
    <property type="nucleotide sequence ID" value="NZ_FOPP01000004.1"/>
</dbReference>
<evidence type="ECO:0000256" key="5">
    <source>
        <dbReference type="SAM" id="Phobius"/>
    </source>
</evidence>
<keyword evidence="7" id="KW-1185">Reference proteome</keyword>
<keyword evidence="5" id="KW-0812">Transmembrane</keyword>
<keyword evidence="5" id="KW-1133">Transmembrane helix</keyword>
<sequence length="394" mass="44228">MTTYTTLIALSGLVIFSYLFDLFATKTKLPSVLLLLLLGIGLKLLSEHFHWQTINFLRILPTLGTIGLILIVFEGSLDLKYNKQKNSVIKGAFFAAFFILIITVVTITLIIQQITGRDFYLCFTNAIPFSVISSSIAIPSVAGLGKKTREFIIYESSFSDILGIILFNFAVSNPHISMSSFAGLGLNMALITALSIIACVLLLYIMGRISHHVKFFLIISILILVYAIGQSYHLSSLVLILAFGLFLNNADQIKHAWFRGVFLYENLANDLAQLHQLSAESAFILRTFFFVIFGFTIDIFKLEDQHIFLNGLLILFSIYFIRFAYLRIFKKENTVPEGFITPRGLISILLYYNLPNELKIPEIGTSFLFMAVLGTSIIMSVGLMTSKRNQKSIT</sequence>
<evidence type="ECO:0000313" key="7">
    <source>
        <dbReference type="Proteomes" id="UP000199666"/>
    </source>
</evidence>
<feature type="transmembrane region" description="Helical" evidence="5">
    <location>
        <begin position="56"/>
        <end position="73"/>
    </location>
</feature>
<evidence type="ECO:0000313" key="6">
    <source>
        <dbReference type="EMBL" id="SFH01782.1"/>
    </source>
</evidence>
<dbReference type="GO" id="GO:0015297">
    <property type="term" value="F:antiporter activity"/>
    <property type="evidence" value="ECO:0007669"/>
    <property type="project" value="UniProtKB-KW"/>
</dbReference>
<feature type="transmembrane region" description="Helical" evidence="5">
    <location>
        <begin position="306"/>
        <end position="325"/>
    </location>
</feature>
<dbReference type="Proteomes" id="UP000199666">
    <property type="component" value="Unassembled WGS sequence"/>
</dbReference>
<dbReference type="GO" id="GO:0006811">
    <property type="term" value="P:monoatomic ion transport"/>
    <property type="evidence" value="ECO:0007669"/>
    <property type="project" value="UniProtKB-KW"/>
</dbReference>
<proteinExistence type="predicted"/>
<dbReference type="GO" id="GO:0005886">
    <property type="term" value="C:plasma membrane"/>
    <property type="evidence" value="ECO:0007669"/>
    <property type="project" value="UniProtKB-SubCell"/>
</dbReference>
<dbReference type="STRING" id="414048.SAMN04489864_104117"/>
<evidence type="ECO:0000256" key="1">
    <source>
        <dbReference type="ARBA" id="ARBA00004651"/>
    </source>
</evidence>
<accession>A0A1I2WKD5</accession>
<dbReference type="PANTHER" id="PTHR32507">
    <property type="entry name" value="NA(+)/H(+) ANTIPORTER 1"/>
    <property type="match status" value="1"/>
</dbReference>
<evidence type="ECO:0000256" key="2">
    <source>
        <dbReference type="ARBA" id="ARBA00022448"/>
    </source>
</evidence>
<organism evidence="6 7">
    <name type="scientific">Pedobacter insulae</name>
    <dbReference type="NCBI Taxonomy" id="414048"/>
    <lineage>
        <taxon>Bacteria</taxon>
        <taxon>Pseudomonadati</taxon>
        <taxon>Bacteroidota</taxon>
        <taxon>Sphingobacteriia</taxon>
        <taxon>Sphingobacteriales</taxon>
        <taxon>Sphingobacteriaceae</taxon>
        <taxon>Pedobacter</taxon>
    </lineage>
</organism>
<evidence type="ECO:0000256" key="3">
    <source>
        <dbReference type="ARBA" id="ARBA00022449"/>
    </source>
</evidence>
<dbReference type="OrthoDB" id="643057at2"/>
<gene>
    <name evidence="6" type="ORF">SAMN04489864_104117</name>
</gene>
<dbReference type="PANTHER" id="PTHR32507:SF0">
    <property type="entry name" value="NA(+)_H(+) ANTIPORTER 2-RELATED"/>
    <property type="match status" value="1"/>
</dbReference>
<reference evidence="6 7" key="1">
    <citation type="submission" date="2016-10" db="EMBL/GenBank/DDBJ databases">
        <authorList>
            <person name="de Groot N.N."/>
        </authorList>
    </citation>
    <scope>NUCLEOTIDE SEQUENCE [LARGE SCALE GENOMIC DNA]</scope>
    <source>
        <strain evidence="6 7">DSM 18684</strain>
    </source>
</reference>
<feature type="transmembrane region" description="Helical" evidence="5">
    <location>
        <begin position="6"/>
        <end position="24"/>
    </location>
</feature>
<dbReference type="EMBL" id="FOPP01000004">
    <property type="protein sequence ID" value="SFH01782.1"/>
    <property type="molecule type" value="Genomic_DNA"/>
</dbReference>
<dbReference type="Gene3D" id="1.20.1530.20">
    <property type="match status" value="1"/>
</dbReference>
<feature type="transmembrane region" description="Helical" evidence="5">
    <location>
        <begin position="212"/>
        <end position="228"/>
    </location>
</feature>
<protein>
    <submittedName>
        <fullName evidence="6">NhaP-type Na+/H+ or K+/H+ antiporter</fullName>
    </submittedName>
</protein>
<dbReference type="AlphaFoldDB" id="A0A1I2WKD5"/>
<comment type="subcellular location">
    <subcellularLocation>
        <location evidence="1">Cell membrane</location>
        <topology evidence="1">Multi-pass membrane protein</topology>
    </subcellularLocation>
</comment>
<keyword evidence="4" id="KW-0406">Ion transport</keyword>
<keyword evidence="3" id="KW-0050">Antiport</keyword>
<feature type="transmembrane region" description="Helical" evidence="5">
    <location>
        <begin position="366"/>
        <end position="385"/>
    </location>
</feature>